<dbReference type="SUPFAM" id="SSF49777">
    <property type="entry name" value="PEBP-like"/>
    <property type="match status" value="3"/>
</dbReference>
<organism evidence="3 4">
    <name type="scientific">Toxocara canis</name>
    <name type="common">Canine roundworm</name>
    <dbReference type="NCBI Taxonomy" id="6265"/>
    <lineage>
        <taxon>Eukaryota</taxon>
        <taxon>Metazoa</taxon>
        <taxon>Ecdysozoa</taxon>
        <taxon>Nematoda</taxon>
        <taxon>Chromadorea</taxon>
        <taxon>Rhabditida</taxon>
        <taxon>Spirurina</taxon>
        <taxon>Ascaridomorpha</taxon>
        <taxon>Ascaridoidea</taxon>
        <taxon>Toxocaridae</taxon>
        <taxon>Toxocara</taxon>
    </lineage>
</organism>
<dbReference type="InterPro" id="IPR036610">
    <property type="entry name" value="PEBP-like_sf"/>
</dbReference>
<evidence type="ECO:0000259" key="2">
    <source>
        <dbReference type="PROSITE" id="PS51670"/>
    </source>
</evidence>
<dbReference type="PANTHER" id="PTHR11362">
    <property type="entry name" value="PHOSPHATIDYLETHANOLAMINE-BINDING PROTEIN"/>
    <property type="match status" value="1"/>
</dbReference>
<proteinExistence type="predicted"/>
<dbReference type="InterPro" id="IPR003582">
    <property type="entry name" value="ShKT_dom"/>
</dbReference>
<dbReference type="Gene3D" id="1.10.10.1870">
    <property type="entry name" value="ShTK domain-like"/>
    <property type="match status" value="1"/>
</dbReference>
<dbReference type="Proteomes" id="UP000031036">
    <property type="component" value="Unassembled WGS sequence"/>
</dbReference>
<dbReference type="EMBL" id="JPKZ01001502">
    <property type="protein sequence ID" value="KHN81541.1"/>
    <property type="molecule type" value="Genomic_DNA"/>
</dbReference>
<dbReference type="OrthoDB" id="2506647at2759"/>
<evidence type="ECO:0000313" key="3">
    <source>
        <dbReference type="EMBL" id="KHN81541.1"/>
    </source>
</evidence>
<dbReference type="InterPro" id="IPR035810">
    <property type="entry name" value="PEBP_euk"/>
</dbReference>
<feature type="domain" description="ShKT" evidence="2">
    <location>
        <begin position="78"/>
        <end position="116"/>
    </location>
</feature>
<comment type="caution">
    <text evidence="3">The sequence shown here is derived from an EMBL/GenBank/DDBJ whole genome shotgun (WGS) entry which is preliminary data.</text>
</comment>
<dbReference type="Pfam" id="PF01549">
    <property type="entry name" value="ShK"/>
    <property type="match status" value="2"/>
</dbReference>
<gene>
    <name evidence="3" type="primary">TES-26</name>
    <name evidence="3" type="ORF">Tcan_13529</name>
</gene>
<dbReference type="SMART" id="SM00254">
    <property type="entry name" value="ShKT"/>
    <property type="match status" value="2"/>
</dbReference>
<evidence type="ECO:0000256" key="1">
    <source>
        <dbReference type="PROSITE-ProRule" id="PRU01005"/>
    </source>
</evidence>
<dbReference type="CDD" id="cd00866">
    <property type="entry name" value="PEBP_euk"/>
    <property type="match status" value="1"/>
</dbReference>
<dbReference type="STRING" id="6265.A0A0B2VDE3"/>
<name>A0A0B2VDE3_TOXCA</name>
<protein>
    <submittedName>
        <fullName evidence="3">26 kDa secreted antigen</fullName>
    </submittedName>
</protein>
<dbReference type="PROSITE" id="PS51670">
    <property type="entry name" value="SHKT"/>
    <property type="match status" value="2"/>
</dbReference>
<feature type="domain" description="ShKT" evidence="2">
    <location>
        <begin position="254"/>
        <end position="292"/>
    </location>
</feature>
<keyword evidence="4" id="KW-1185">Reference proteome</keyword>
<dbReference type="Gene3D" id="3.90.280.10">
    <property type="entry name" value="PEBP-like"/>
    <property type="match status" value="3"/>
</dbReference>
<dbReference type="InterPro" id="IPR008914">
    <property type="entry name" value="PEBP"/>
</dbReference>
<comment type="caution">
    <text evidence="1">Lacks conserved residue(s) required for the propagation of feature annotation.</text>
</comment>
<sequence>MVDCGNTLTLEQQEGANPPTVNFDGQANALYTFIMMGPQFDGMTGMATNNVSVHWLVVDIPGNNLAGVAVREGQGQQCADTARDYATNCAAFAYLCGNATYEEALRTRCQVTCRFCSGCNFHADGIVPRFMPLAPSRRLSVRFEGGAMVDCGNTLTLEQQEGANPPTVNFDGQANALYTFIMMGPQFDGMTGMATNNVSVHWLVVDIPGNNLAGGRTLADYQRAVPFPNTGLQSYVFSLLAVKVAVREGQGQQCADTARDYATNCAAFAYLCGNATYEEALRTRCQVTCRFCSGCNFHADGIVPRFMPLAPSRRLSVRFEGGAMVDCGNTLTLEQQEGANPPTVNFDGQANALYTFIMMGPQFDGMTGMATNNVSVHWLVVDIPGNNLAGGRTLADYQRAVPFPNTGLQSYVFAIYRQVERLADMNFPNRENFNAIAFASARNLGYPYAGNYFRMQLQ</sequence>
<dbReference type="AlphaFoldDB" id="A0A0B2VDE3"/>
<dbReference type="Pfam" id="PF01161">
    <property type="entry name" value="PBP"/>
    <property type="match status" value="1"/>
</dbReference>
<reference evidence="3 4" key="1">
    <citation type="submission" date="2014-11" db="EMBL/GenBank/DDBJ databases">
        <title>Genetic blueprint of the zoonotic pathogen Toxocara canis.</title>
        <authorList>
            <person name="Zhu X.-Q."/>
            <person name="Korhonen P.K."/>
            <person name="Cai H."/>
            <person name="Young N.D."/>
            <person name="Nejsum P."/>
            <person name="von Samson-Himmelstjerna G."/>
            <person name="Boag P.R."/>
            <person name="Tan P."/>
            <person name="Li Q."/>
            <person name="Min J."/>
            <person name="Yang Y."/>
            <person name="Wang X."/>
            <person name="Fang X."/>
            <person name="Hall R.S."/>
            <person name="Hofmann A."/>
            <person name="Sternberg P.W."/>
            <person name="Jex A.R."/>
            <person name="Gasser R.B."/>
        </authorList>
    </citation>
    <scope>NUCLEOTIDE SEQUENCE [LARGE SCALE GENOMIC DNA]</scope>
    <source>
        <strain evidence="3">PN_DK_2014</strain>
    </source>
</reference>
<accession>A0A0B2VDE3</accession>
<dbReference type="OMA" id="CADTARD"/>
<evidence type="ECO:0000313" key="4">
    <source>
        <dbReference type="Proteomes" id="UP000031036"/>
    </source>
</evidence>
<dbReference type="PANTHER" id="PTHR11362:SF82">
    <property type="entry name" value="PHOSPHATIDYLETHANOLAMINE-BINDING PROTEIN 4"/>
    <property type="match status" value="1"/>
</dbReference>